<name>A0ABP1DM44_9APHY</name>
<proteinExistence type="predicted"/>
<dbReference type="Proteomes" id="UP001497453">
    <property type="component" value="Chromosome 5"/>
</dbReference>
<gene>
    <name evidence="2" type="ORF">GFSPODELE1_LOCUS7068</name>
</gene>
<evidence type="ECO:0000313" key="2">
    <source>
        <dbReference type="EMBL" id="CAL1708881.1"/>
    </source>
</evidence>
<organism evidence="2 3">
    <name type="scientific">Somion occarium</name>
    <dbReference type="NCBI Taxonomy" id="3059160"/>
    <lineage>
        <taxon>Eukaryota</taxon>
        <taxon>Fungi</taxon>
        <taxon>Dikarya</taxon>
        <taxon>Basidiomycota</taxon>
        <taxon>Agaricomycotina</taxon>
        <taxon>Agaricomycetes</taxon>
        <taxon>Polyporales</taxon>
        <taxon>Cerrenaceae</taxon>
        <taxon>Somion</taxon>
    </lineage>
</organism>
<accession>A0ABP1DM44</accession>
<evidence type="ECO:0000313" key="3">
    <source>
        <dbReference type="Proteomes" id="UP001497453"/>
    </source>
</evidence>
<feature type="compositionally biased region" description="Basic and acidic residues" evidence="1">
    <location>
        <begin position="1"/>
        <end position="23"/>
    </location>
</feature>
<sequence length="75" mass="8648">MEVKESKRSRDERNRRCLLEGPRRTSSPGIKHSSTDACNIMHRSPFESAAWQRTRPKGVNPWSRHGSRSSSAKKR</sequence>
<feature type="region of interest" description="Disordered" evidence="1">
    <location>
        <begin position="1"/>
        <end position="75"/>
    </location>
</feature>
<protein>
    <submittedName>
        <fullName evidence="2">Uncharacterized protein</fullName>
    </submittedName>
</protein>
<evidence type="ECO:0000256" key="1">
    <source>
        <dbReference type="SAM" id="MobiDB-lite"/>
    </source>
</evidence>
<dbReference type="EMBL" id="OZ037948">
    <property type="protein sequence ID" value="CAL1708881.1"/>
    <property type="molecule type" value="Genomic_DNA"/>
</dbReference>
<feature type="compositionally biased region" description="Basic residues" evidence="1">
    <location>
        <begin position="65"/>
        <end position="75"/>
    </location>
</feature>
<keyword evidence="3" id="KW-1185">Reference proteome</keyword>
<reference evidence="3" key="1">
    <citation type="submission" date="2024-04" db="EMBL/GenBank/DDBJ databases">
        <authorList>
            <person name="Shaw F."/>
            <person name="Minotto A."/>
        </authorList>
    </citation>
    <scope>NUCLEOTIDE SEQUENCE [LARGE SCALE GENOMIC DNA]</scope>
</reference>